<dbReference type="STRING" id="458.Lrub_0572"/>
<evidence type="ECO:0000256" key="5">
    <source>
        <dbReference type="ARBA" id="ARBA00022975"/>
    </source>
</evidence>
<name>A0A0W0XX93_9GAMM</name>
<dbReference type="PANTHER" id="PTHR32119:SF2">
    <property type="entry name" value="OROTIDINE 5'-PHOSPHATE DECARBOXYLASE"/>
    <property type="match status" value="1"/>
</dbReference>
<keyword evidence="15" id="KW-1185">Reference proteome</keyword>
<dbReference type="Gene3D" id="3.20.20.70">
    <property type="entry name" value="Aldolase class I"/>
    <property type="match status" value="1"/>
</dbReference>
<evidence type="ECO:0000259" key="13">
    <source>
        <dbReference type="SMART" id="SM00934"/>
    </source>
</evidence>
<dbReference type="PANTHER" id="PTHR32119">
    <property type="entry name" value="OROTIDINE 5'-PHOSPHATE DECARBOXYLASE"/>
    <property type="match status" value="1"/>
</dbReference>
<dbReference type="PROSITE" id="PS00156">
    <property type="entry name" value="OMPDECASE"/>
    <property type="match status" value="1"/>
</dbReference>
<dbReference type="GO" id="GO:0005829">
    <property type="term" value="C:cytosol"/>
    <property type="evidence" value="ECO:0007669"/>
    <property type="project" value="TreeGrafter"/>
</dbReference>
<accession>A0A0W0XX93</accession>
<evidence type="ECO:0000256" key="3">
    <source>
        <dbReference type="ARBA" id="ARBA00011738"/>
    </source>
</evidence>
<evidence type="ECO:0000256" key="7">
    <source>
        <dbReference type="ARBA" id="ARBA00049157"/>
    </source>
</evidence>
<evidence type="ECO:0000256" key="11">
    <source>
        <dbReference type="PIRSR" id="PIRSR614732-2"/>
    </source>
</evidence>
<evidence type="ECO:0000256" key="4">
    <source>
        <dbReference type="ARBA" id="ARBA00022793"/>
    </source>
</evidence>
<feature type="active site" description="For OMPdecase activity" evidence="10">
    <location>
        <position position="59"/>
    </location>
</feature>
<dbReference type="InterPro" id="IPR018089">
    <property type="entry name" value="OMPdecase_AS"/>
</dbReference>
<dbReference type="CDD" id="cd04725">
    <property type="entry name" value="OMP_decarboxylase_like"/>
    <property type="match status" value="1"/>
</dbReference>
<dbReference type="EC" id="4.1.1.23" evidence="9"/>
<keyword evidence="4 9" id="KW-0210">Decarboxylase</keyword>
<evidence type="ECO:0000256" key="8">
    <source>
        <dbReference type="ARBA" id="ARBA00061012"/>
    </source>
</evidence>
<dbReference type="HAMAP" id="MF_01200_B">
    <property type="entry name" value="OMPdecase_type1_B"/>
    <property type="match status" value="1"/>
</dbReference>
<feature type="active site" description="Proton donor" evidence="9">
    <location>
        <position position="61"/>
    </location>
</feature>
<comment type="similarity">
    <text evidence="8 9">Belongs to the OMP decarboxylase family. Type 1 subfamily.</text>
</comment>
<comment type="subunit">
    <text evidence="3 9">Homodimer.</text>
</comment>
<dbReference type="Proteomes" id="UP000054608">
    <property type="component" value="Unassembled WGS sequence"/>
</dbReference>
<feature type="active site" description="For OMPdecase activity" evidence="10">
    <location>
        <position position="61"/>
    </location>
</feature>
<dbReference type="OrthoDB" id="9806203at2"/>
<dbReference type="GO" id="GO:0004590">
    <property type="term" value="F:orotidine-5'-phosphate decarboxylase activity"/>
    <property type="evidence" value="ECO:0007669"/>
    <property type="project" value="UniProtKB-UniRule"/>
</dbReference>
<feature type="binding site" evidence="9 11">
    <location>
        <position position="119"/>
    </location>
    <ligand>
        <name>substrate</name>
    </ligand>
</feature>
<dbReference type="NCBIfam" id="NF001273">
    <property type="entry name" value="PRK00230.1"/>
    <property type="match status" value="1"/>
</dbReference>
<sequence>MTTELIVALDFHHETDALRLVEKINPAHCALKVGNELFTLLGPAFVKKLIDQQFKVFLDLKFHDIPNTVARACAAAAEMGVWMINLHASGGLAMMRAAKNALDAFGKDKPLLIAVTVLTSMNSLQLPEIGIDTSIANQVNRLAHLTHQAELDGVVCSALEAPIVKQLCGDDFLTVTPGIRLPGDAADDQSRIVTPRDAFMMGSDYLVMGRSITRSPNPDQVIADILASLAD</sequence>
<protein>
    <recommendedName>
        <fullName evidence="9">Orotidine 5'-phosphate decarboxylase</fullName>
        <ecNumber evidence="9">4.1.1.23</ecNumber>
    </recommendedName>
    <alternativeName>
        <fullName evidence="9">OMP decarboxylase</fullName>
        <shortName evidence="9">OMPDCase</shortName>
        <shortName evidence="9">OMPdecase</shortName>
    </alternativeName>
</protein>
<feature type="binding site" evidence="9 11">
    <location>
        <position position="210"/>
    </location>
    <ligand>
        <name>substrate</name>
    </ligand>
</feature>
<organism evidence="14 15">
    <name type="scientific">Legionella rubrilucens</name>
    <dbReference type="NCBI Taxonomy" id="458"/>
    <lineage>
        <taxon>Bacteria</taxon>
        <taxon>Pseudomonadati</taxon>
        <taxon>Pseudomonadota</taxon>
        <taxon>Gammaproteobacteria</taxon>
        <taxon>Legionellales</taxon>
        <taxon>Legionellaceae</taxon>
        <taxon>Legionella</taxon>
    </lineage>
</organism>
<feature type="binding site" evidence="9">
    <location>
        <begin position="59"/>
        <end position="68"/>
    </location>
    <ligand>
        <name>substrate</name>
    </ligand>
</feature>
<comment type="pathway">
    <text evidence="2 9 12">Pyrimidine metabolism; UMP biosynthesis via de novo pathway; UMP from orotate: step 2/2.</text>
</comment>
<dbReference type="FunFam" id="3.20.20.70:FF:000015">
    <property type="entry name" value="Orotidine 5'-phosphate decarboxylase"/>
    <property type="match status" value="1"/>
</dbReference>
<dbReference type="InterPro" id="IPR014732">
    <property type="entry name" value="OMPdecase"/>
</dbReference>
<comment type="caution">
    <text evidence="14">The sequence shown here is derived from an EMBL/GenBank/DDBJ whole genome shotgun (WGS) entry which is preliminary data.</text>
</comment>
<dbReference type="EMBL" id="LNYT01000006">
    <property type="protein sequence ID" value="KTD49473.1"/>
    <property type="molecule type" value="Genomic_DNA"/>
</dbReference>
<dbReference type="UniPathway" id="UPA00070">
    <property type="reaction ID" value="UER00120"/>
</dbReference>
<evidence type="ECO:0000313" key="15">
    <source>
        <dbReference type="Proteomes" id="UP000054608"/>
    </source>
</evidence>
<dbReference type="SMART" id="SM00934">
    <property type="entry name" value="OMPdecase"/>
    <property type="match status" value="1"/>
</dbReference>
<proteinExistence type="inferred from homology"/>
<evidence type="ECO:0000256" key="10">
    <source>
        <dbReference type="PIRSR" id="PIRSR614732-1"/>
    </source>
</evidence>
<comment type="function">
    <text evidence="1 9">Catalyzes the decarboxylation of orotidine 5'-monophosphate (OMP) to uridine 5'-monophosphate (UMP).</text>
</comment>
<feature type="domain" description="Orotidine 5'-phosphate decarboxylase" evidence="13">
    <location>
        <begin position="4"/>
        <end position="225"/>
    </location>
</feature>
<dbReference type="InterPro" id="IPR011060">
    <property type="entry name" value="RibuloseP-bd_barrel"/>
</dbReference>
<feature type="binding site" evidence="9 11">
    <location>
        <position position="189"/>
    </location>
    <ligand>
        <name>substrate</name>
    </ligand>
</feature>
<feature type="binding site" evidence="9 11">
    <location>
        <position position="10"/>
    </location>
    <ligand>
        <name>substrate</name>
    </ligand>
</feature>
<keyword evidence="6 9" id="KW-0456">Lyase</keyword>
<dbReference type="InterPro" id="IPR047596">
    <property type="entry name" value="OMPdecase_bac"/>
</dbReference>
<dbReference type="RefSeq" id="WP_058530701.1">
    <property type="nucleotide sequence ID" value="NZ_CAAAIN010000003.1"/>
</dbReference>
<evidence type="ECO:0000256" key="12">
    <source>
        <dbReference type="RuleBase" id="RU000512"/>
    </source>
</evidence>
<keyword evidence="5 9" id="KW-0665">Pyrimidine biosynthesis</keyword>
<evidence type="ECO:0000256" key="6">
    <source>
        <dbReference type="ARBA" id="ARBA00023239"/>
    </source>
</evidence>
<evidence type="ECO:0000256" key="2">
    <source>
        <dbReference type="ARBA" id="ARBA00004861"/>
    </source>
</evidence>
<feature type="binding site" evidence="9 11">
    <location>
        <position position="32"/>
    </location>
    <ligand>
        <name>substrate</name>
    </ligand>
</feature>
<dbReference type="GO" id="GO:0044205">
    <property type="term" value="P:'de novo' UMP biosynthetic process"/>
    <property type="evidence" value="ECO:0007669"/>
    <property type="project" value="UniProtKB-UniRule"/>
</dbReference>
<dbReference type="InterPro" id="IPR013785">
    <property type="entry name" value="Aldolase_TIM"/>
</dbReference>
<dbReference type="InterPro" id="IPR001754">
    <property type="entry name" value="OMPdeCOase_dom"/>
</dbReference>
<dbReference type="GO" id="GO:0006207">
    <property type="term" value="P:'de novo' pyrimidine nucleobase biosynthetic process"/>
    <property type="evidence" value="ECO:0007669"/>
    <property type="project" value="InterPro"/>
</dbReference>
<feature type="binding site" evidence="9 11">
    <location>
        <position position="180"/>
    </location>
    <ligand>
        <name>substrate</name>
    </ligand>
</feature>
<dbReference type="PATRIC" id="fig|458.5.peg.592"/>
<evidence type="ECO:0000256" key="1">
    <source>
        <dbReference type="ARBA" id="ARBA00002356"/>
    </source>
</evidence>
<dbReference type="SUPFAM" id="SSF51366">
    <property type="entry name" value="Ribulose-phoshate binding barrel"/>
    <property type="match status" value="1"/>
</dbReference>
<feature type="active site" description="For OMPdecase activity" evidence="10">
    <location>
        <position position="64"/>
    </location>
</feature>
<evidence type="ECO:0000256" key="9">
    <source>
        <dbReference type="HAMAP-Rule" id="MF_01200"/>
    </source>
</evidence>
<dbReference type="AlphaFoldDB" id="A0A0W0XX93"/>
<evidence type="ECO:0000313" key="14">
    <source>
        <dbReference type="EMBL" id="KTD49473.1"/>
    </source>
</evidence>
<comment type="catalytic activity">
    <reaction evidence="7 9 12">
        <text>orotidine 5'-phosphate + H(+) = UMP + CO2</text>
        <dbReference type="Rhea" id="RHEA:11596"/>
        <dbReference type="ChEBI" id="CHEBI:15378"/>
        <dbReference type="ChEBI" id="CHEBI:16526"/>
        <dbReference type="ChEBI" id="CHEBI:57538"/>
        <dbReference type="ChEBI" id="CHEBI:57865"/>
        <dbReference type="EC" id="4.1.1.23"/>
    </reaction>
</comment>
<reference evidence="14 15" key="1">
    <citation type="submission" date="2015-11" db="EMBL/GenBank/DDBJ databases">
        <title>Genomic analysis of 38 Legionella species identifies large and diverse effector repertoires.</title>
        <authorList>
            <person name="Burstein D."/>
            <person name="Amaro F."/>
            <person name="Zusman T."/>
            <person name="Lifshitz Z."/>
            <person name="Cohen O."/>
            <person name="Gilbert J.A."/>
            <person name="Pupko T."/>
            <person name="Shuman H.A."/>
            <person name="Segal G."/>
        </authorList>
    </citation>
    <scope>NUCLEOTIDE SEQUENCE [LARGE SCALE GENOMIC DNA]</scope>
    <source>
        <strain evidence="14 15">WA-270A-C2</strain>
    </source>
</reference>
<dbReference type="NCBIfam" id="TIGR01740">
    <property type="entry name" value="pyrF"/>
    <property type="match status" value="1"/>
</dbReference>
<feature type="binding site" evidence="9 11">
    <location>
        <position position="209"/>
    </location>
    <ligand>
        <name>substrate</name>
    </ligand>
</feature>
<dbReference type="Pfam" id="PF00215">
    <property type="entry name" value="OMPdecase"/>
    <property type="match status" value="1"/>
</dbReference>
<gene>
    <name evidence="9 14" type="primary">pyrF</name>
    <name evidence="14" type="ORF">Lrub_0572</name>
</gene>